<organism evidence="1">
    <name type="scientific">marine sediment metagenome</name>
    <dbReference type="NCBI Taxonomy" id="412755"/>
    <lineage>
        <taxon>unclassified sequences</taxon>
        <taxon>metagenomes</taxon>
        <taxon>ecological metagenomes</taxon>
    </lineage>
</organism>
<gene>
    <name evidence="1" type="ORF">S06H3_00636</name>
</gene>
<sequence length="139" mass="15030">MARRKQTRRRRTPSFSILNALESLTYAEILSRGTTGSGLWSFVTGEGDIAQGTGENIGGIWVEGEYTGTAEISLADLMQNPSVAITTVASNFASNIVPMAGAMFGTHLTFTVGKRILRKPLNKINRTLIYPVLGKGVRI</sequence>
<comment type="caution">
    <text evidence="1">The sequence shown here is derived from an EMBL/GenBank/DDBJ whole genome shotgun (WGS) entry which is preliminary data.</text>
</comment>
<evidence type="ECO:0000313" key="1">
    <source>
        <dbReference type="EMBL" id="GAH93736.1"/>
    </source>
</evidence>
<name>X1JG83_9ZZZZ</name>
<protein>
    <submittedName>
        <fullName evidence="1">Uncharacterized protein</fullName>
    </submittedName>
</protein>
<reference evidence="1" key="1">
    <citation type="journal article" date="2014" name="Front. Microbiol.">
        <title>High frequency of phylogenetically diverse reductive dehalogenase-homologous genes in deep subseafloor sedimentary metagenomes.</title>
        <authorList>
            <person name="Kawai M."/>
            <person name="Futagami T."/>
            <person name="Toyoda A."/>
            <person name="Takaki Y."/>
            <person name="Nishi S."/>
            <person name="Hori S."/>
            <person name="Arai W."/>
            <person name="Tsubouchi T."/>
            <person name="Morono Y."/>
            <person name="Uchiyama I."/>
            <person name="Ito T."/>
            <person name="Fujiyama A."/>
            <person name="Inagaki F."/>
            <person name="Takami H."/>
        </authorList>
    </citation>
    <scope>NUCLEOTIDE SEQUENCE</scope>
    <source>
        <strain evidence="1">Expedition CK06-06</strain>
    </source>
</reference>
<proteinExistence type="predicted"/>
<dbReference type="AlphaFoldDB" id="X1JG83"/>
<dbReference type="EMBL" id="BARV01000121">
    <property type="protein sequence ID" value="GAH93736.1"/>
    <property type="molecule type" value="Genomic_DNA"/>
</dbReference>
<accession>X1JG83</accession>